<dbReference type="EMBL" id="LFWA01000002">
    <property type="protein sequence ID" value="KTW32395.1"/>
    <property type="molecule type" value="Genomic_DNA"/>
</dbReference>
<dbReference type="PRINTS" id="PR00320">
    <property type="entry name" value="GPROTEINBRPT"/>
</dbReference>
<keyword evidence="4" id="KW-0677">Repeat</keyword>
<dbReference type="AlphaFoldDB" id="A0A0W4ZVK5"/>
<dbReference type="eggNOG" id="KOG0316">
    <property type="taxonomic scope" value="Eukaryota"/>
</dbReference>
<dbReference type="InterPro" id="IPR019775">
    <property type="entry name" value="WD40_repeat_CS"/>
</dbReference>
<dbReference type="GeneID" id="28939006"/>
<evidence type="ECO:0000256" key="5">
    <source>
        <dbReference type="ARBA" id="ARBA00038145"/>
    </source>
</evidence>
<proteinExistence type="inferred from homology"/>
<dbReference type="PANTHER" id="PTHR22842:SF3">
    <property type="entry name" value="WD REPEAT DOMAIN-CONTAINING PROTEIN 83"/>
    <property type="match status" value="1"/>
</dbReference>
<keyword evidence="8" id="KW-1185">Reference proteome</keyword>
<gene>
    <name evidence="7" type="ORF">T551_00485</name>
</gene>
<dbReference type="Proteomes" id="UP000053447">
    <property type="component" value="Unassembled WGS sequence"/>
</dbReference>
<dbReference type="GO" id="GO:0071013">
    <property type="term" value="C:catalytic step 2 spliceosome"/>
    <property type="evidence" value="ECO:0007669"/>
    <property type="project" value="TreeGrafter"/>
</dbReference>
<feature type="repeat" description="WD" evidence="6">
    <location>
        <begin position="55"/>
        <end position="96"/>
    </location>
</feature>
<evidence type="ECO:0000256" key="2">
    <source>
        <dbReference type="ARBA" id="ARBA00022490"/>
    </source>
</evidence>
<dbReference type="SUPFAM" id="SSF50978">
    <property type="entry name" value="WD40 repeat-like"/>
    <property type="match status" value="1"/>
</dbReference>
<dbReference type="GO" id="GO:0045292">
    <property type="term" value="P:mRNA cis splicing, via spliceosome"/>
    <property type="evidence" value="ECO:0007669"/>
    <property type="project" value="EnsemblFungi"/>
</dbReference>
<dbReference type="SMART" id="SM00320">
    <property type="entry name" value="WD40"/>
    <property type="match status" value="7"/>
</dbReference>
<feature type="repeat" description="WD" evidence="6">
    <location>
        <begin position="235"/>
        <end position="264"/>
    </location>
</feature>
<dbReference type="InterPro" id="IPR001680">
    <property type="entry name" value="WD40_rpt"/>
</dbReference>
<dbReference type="VEuPathDB" id="FungiDB:T551_00485"/>
<protein>
    <submittedName>
        <fullName evidence="7">Uncharacterized protein</fullName>
    </submittedName>
</protein>
<sequence length="304" mass="33525">MLSFPTHKLHVLSPAGKFPVNVILYNSTGQYALTGGHDRFVRLWNPHTGILVQEYHAHGYEVLDIAVSIDSTRFASSGGDKKVFLWDVTAGRTIQRFSGHFSRVNAVAFNAEATVLASGSFDSSVRLWDCKSSSHTPIQVLEDGKDSISSVLIANHEIVTGSVDGRVRTYDLRRGQLYTDVIGQPVTSVQQSNDGNCLLISTLDSKIRLIDKCNGGLLQTFEGHVNSEYRVRSCFGQTEKMIISGSEDGRICVWDLLEAKLIYQLQSAPKNSQRSCISCVTFHPKKNQMLSCGVNGEIVVWTTP</sequence>
<dbReference type="Gene3D" id="2.130.10.10">
    <property type="entry name" value="YVTN repeat-like/Quinoprotein amine dehydrogenase"/>
    <property type="match status" value="1"/>
</dbReference>
<comment type="caution">
    <text evidence="7">The sequence shown here is derived from an EMBL/GenBank/DDBJ whole genome shotgun (WGS) entry which is preliminary data.</text>
</comment>
<organism evidence="7 8">
    <name type="scientific">Pneumocystis jirovecii (strain RU7)</name>
    <name type="common">Human pneumocystis pneumonia agent</name>
    <dbReference type="NCBI Taxonomy" id="1408657"/>
    <lineage>
        <taxon>Eukaryota</taxon>
        <taxon>Fungi</taxon>
        <taxon>Dikarya</taxon>
        <taxon>Ascomycota</taxon>
        <taxon>Taphrinomycotina</taxon>
        <taxon>Pneumocystomycetes</taxon>
        <taxon>Pneumocystaceae</taxon>
        <taxon>Pneumocystis</taxon>
    </lineage>
</organism>
<evidence type="ECO:0000256" key="3">
    <source>
        <dbReference type="ARBA" id="ARBA00022574"/>
    </source>
</evidence>
<feature type="repeat" description="WD" evidence="6">
    <location>
        <begin position="270"/>
        <end position="304"/>
    </location>
</feature>
<evidence type="ECO:0000313" key="7">
    <source>
        <dbReference type="EMBL" id="KTW32395.1"/>
    </source>
</evidence>
<accession>A0A0W4ZVK5</accession>
<comment type="similarity">
    <text evidence="5">Belongs to the WD repeat MORG1 family.</text>
</comment>
<dbReference type="InterPro" id="IPR015943">
    <property type="entry name" value="WD40/YVTN_repeat-like_dom_sf"/>
</dbReference>
<feature type="repeat" description="WD" evidence="6">
    <location>
        <begin position="97"/>
        <end position="138"/>
    </location>
</feature>
<keyword evidence="3 6" id="KW-0853">WD repeat</keyword>
<dbReference type="STRING" id="1408657.A0A0W4ZVK5"/>
<dbReference type="CDD" id="cd00200">
    <property type="entry name" value="WD40"/>
    <property type="match status" value="1"/>
</dbReference>
<comment type="subcellular location">
    <subcellularLocation>
        <location evidence="1">Cytoplasm</location>
    </subcellularLocation>
</comment>
<dbReference type="PROSITE" id="PS50082">
    <property type="entry name" value="WD_REPEATS_2"/>
    <property type="match status" value="5"/>
</dbReference>
<dbReference type="OrthoDB" id="1068471at2759"/>
<dbReference type="InterPro" id="IPR036322">
    <property type="entry name" value="WD40_repeat_dom_sf"/>
</dbReference>
<dbReference type="GO" id="GO:0005737">
    <property type="term" value="C:cytoplasm"/>
    <property type="evidence" value="ECO:0007669"/>
    <property type="project" value="UniProtKB-SubCell"/>
</dbReference>
<dbReference type="InterPro" id="IPR020472">
    <property type="entry name" value="WD40_PAC1"/>
</dbReference>
<evidence type="ECO:0000256" key="6">
    <source>
        <dbReference type="PROSITE-ProRule" id="PRU00221"/>
    </source>
</evidence>
<evidence type="ECO:0000256" key="1">
    <source>
        <dbReference type="ARBA" id="ARBA00004496"/>
    </source>
</evidence>
<evidence type="ECO:0000256" key="4">
    <source>
        <dbReference type="ARBA" id="ARBA00022737"/>
    </source>
</evidence>
<keyword evidence="2" id="KW-0963">Cytoplasm</keyword>
<reference evidence="8" key="1">
    <citation type="journal article" date="2016" name="Nat. Commun.">
        <title>Genome analysis of three Pneumocystis species reveals adaptation mechanisms to life exclusively in mammalian hosts.</title>
        <authorList>
            <person name="Ma L."/>
            <person name="Chen Z."/>
            <person name="Huang D.W."/>
            <person name="Kutty G."/>
            <person name="Ishihara M."/>
            <person name="Wang H."/>
            <person name="Abouelleil A."/>
            <person name="Bishop L."/>
            <person name="Davey E."/>
            <person name="Deng R."/>
            <person name="Deng X."/>
            <person name="Fan L."/>
            <person name="Fantoni G."/>
            <person name="Fitzgerald M."/>
            <person name="Gogineni E."/>
            <person name="Goldberg J.M."/>
            <person name="Handley G."/>
            <person name="Hu X."/>
            <person name="Huber C."/>
            <person name="Jiao X."/>
            <person name="Jones K."/>
            <person name="Levin J.Z."/>
            <person name="Liu Y."/>
            <person name="Macdonald P."/>
            <person name="Melnikov A."/>
            <person name="Raley C."/>
            <person name="Sassi M."/>
            <person name="Sherman B.T."/>
            <person name="Song X."/>
            <person name="Sykes S."/>
            <person name="Tran B."/>
            <person name="Walsh L."/>
            <person name="Xia Y."/>
            <person name="Yang J."/>
            <person name="Young S."/>
            <person name="Zeng Q."/>
            <person name="Zheng X."/>
            <person name="Stephens R."/>
            <person name="Nusbaum C."/>
            <person name="Birren B.W."/>
            <person name="Azadi P."/>
            <person name="Lempicki R.A."/>
            <person name="Cuomo C.A."/>
            <person name="Kovacs J.A."/>
        </authorList>
    </citation>
    <scope>NUCLEOTIDE SEQUENCE [LARGE SCALE GENOMIC DNA]</scope>
    <source>
        <strain evidence="8">RU7</strain>
    </source>
</reference>
<dbReference type="RefSeq" id="XP_018231087.1">
    <property type="nucleotide sequence ID" value="XM_018372751.1"/>
</dbReference>
<name>A0A0W4ZVK5_PNEJ7</name>
<dbReference type="InterPro" id="IPR051980">
    <property type="entry name" value="WD_repeat_MORG1"/>
</dbReference>
<feature type="repeat" description="WD" evidence="6">
    <location>
        <begin position="20"/>
        <end position="54"/>
    </location>
</feature>
<dbReference type="PROSITE" id="PS50294">
    <property type="entry name" value="WD_REPEATS_REGION"/>
    <property type="match status" value="3"/>
</dbReference>
<dbReference type="Pfam" id="PF00400">
    <property type="entry name" value="WD40"/>
    <property type="match status" value="6"/>
</dbReference>
<dbReference type="PANTHER" id="PTHR22842">
    <property type="entry name" value="WD40 REPEAT PROTEIN"/>
    <property type="match status" value="1"/>
</dbReference>
<evidence type="ECO:0000313" key="8">
    <source>
        <dbReference type="Proteomes" id="UP000053447"/>
    </source>
</evidence>
<dbReference type="PROSITE" id="PS00678">
    <property type="entry name" value="WD_REPEATS_1"/>
    <property type="match status" value="1"/>
</dbReference>